<keyword evidence="4" id="KW-1185">Reference proteome</keyword>
<evidence type="ECO:0000313" key="4">
    <source>
        <dbReference type="Proteomes" id="UP000478008"/>
    </source>
</evidence>
<dbReference type="Gene3D" id="3.30.1250.10">
    <property type="entry name" value="Ribosome maturation protein SBDS, N-terminal domain"/>
    <property type="match status" value="1"/>
</dbReference>
<dbReference type="Proteomes" id="UP000478008">
    <property type="component" value="Unassembled WGS sequence"/>
</dbReference>
<evidence type="ECO:0000313" key="3">
    <source>
        <dbReference type="EMBL" id="VUG16801.1"/>
    </source>
</evidence>
<gene>
    <name evidence="3" type="ORF">DEBR0S1_25972G</name>
</gene>
<protein>
    <submittedName>
        <fullName evidence="3">DEBR0S1_25972g1_1</fullName>
    </submittedName>
</protein>
<evidence type="ECO:0000256" key="1">
    <source>
        <dbReference type="SAM" id="MobiDB-lite"/>
    </source>
</evidence>
<dbReference type="Pfam" id="PF01172">
    <property type="entry name" value="SBDS_N"/>
    <property type="match status" value="1"/>
</dbReference>
<accession>A0A7D9GXV7</accession>
<dbReference type="SUPFAM" id="SSF89895">
    <property type="entry name" value="FYSH domain"/>
    <property type="match status" value="1"/>
</dbReference>
<dbReference type="EMBL" id="CABFWN010000001">
    <property type="protein sequence ID" value="VUG16801.1"/>
    <property type="molecule type" value="Genomic_DNA"/>
</dbReference>
<name>A0A7D9GXV7_DEKBR</name>
<dbReference type="InterPro" id="IPR019783">
    <property type="entry name" value="SDO1/SBDS_N"/>
</dbReference>
<dbReference type="AlphaFoldDB" id="A0A7D9GXV7"/>
<organism evidence="3 4">
    <name type="scientific">Dekkera bruxellensis</name>
    <name type="common">Brettanomyces custersii</name>
    <dbReference type="NCBI Taxonomy" id="5007"/>
    <lineage>
        <taxon>Eukaryota</taxon>
        <taxon>Fungi</taxon>
        <taxon>Dikarya</taxon>
        <taxon>Ascomycota</taxon>
        <taxon>Saccharomycotina</taxon>
        <taxon>Pichiomycetes</taxon>
        <taxon>Pichiales</taxon>
        <taxon>Pichiaceae</taxon>
        <taxon>Brettanomyces</taxon>
    </lineage>
</organism>
<reference evidence="3 4" key="1">
    <citation type="submission" date="2019-07" db="EMBL/GenBank/DDBJ databases">
        <authorList>
            <person name="Friedrich A."/>
            <person name="Schacherer J."/>
        </authorList>
    </citation>
    <scope>NUCLEOTIDE SEQUENCE [LARGE SCALE GENOMIC DNA]</scope>
</reference>
<proteinExistence type="predicted"/>
<feature type="region of interest" description="Disordered" evidence="1">
    <location>
        <begin position="93"/>
        <end position="122"/>
    </location>
</feature>
<dbReference type="InterPro" id="IPR036786">
    <property type="entry name" value="Ribosome_mat_SBDS_N_sf"/>
</dbReference>
<evidence type="ECO:0000259" key="2">
    <source>
        <dbReference type="Pfam" id="PF01172"/>
    </source>
</evidence>
<sequence>MPEVFKVFYRGSKSDFSVFLDSVDAYKKWASGDKTVPLSDVISSFIVYTPVTGNGTEGEIHEASKQVLEEEFGKFDSVDTTVIPKILREGELRRAKSSARELRKRRSNPPKEKAKPKYTTMG</sequence>
<feature type="domain" description="Ribosome maturation protein SDO1/SBDS N-terminal" evidence="2">
    <location>
        <begin position="4"/>
        <end position="97"/>
    </location>
</feature>